<keyword evidence="1 5" id="KW-0489">Methyltransferase</keyword>
<keyword evidence="3" id="KW-0949">S-adenosyl-L-methionine</keyword>
<keyword evidence="6" id="KW-1185">Reference proteome</keyword>
<name>A0A846MYF8_9PROT</name>
<dbReference type="PROSITE" id="PS01184">
    <property type="entry name" value="UBIE_2"/>
    <property type="match status" value="1"/>
</dbReference>
<evidence type="ECO:0000256" key="1">
    <source>
        <dbReference type="ARBA" id="ARBA00022603"/>
    </source>
</evidence>
<evidence type="ECO:0000313" key="5">
    <source>
        <dbReference type="EMBL" id="NIK88030.1"/>
    </source>
</evidence>
<dbReference type="AlphaFoldDB" id="A0A846MYF8"/>
<dbReference type="EMBL" id="JAASRM010000001">
    <property type="protein sequence ID" value="NIK88030.1"/>
    <property type="molecule type" value="Genomic_DNA"/>
</dbReference>
<dbReference type="CDD" id="cd02440">
    <property type="entry name" value="AdoMet_MTases"/>
    <property type="match status" value="1"/>
</dbReference>
<dbReference type="GO" id="GO:0032259">
    <property type="term" value="P:methylation"/>
    <property type="evidence" value="ECO:0007669"/>
    <property type="project" value="UniProtKB-KW"/>
</dbReference>
<dbReference type="GO" id="GO:0008168">
    <property type="term" value="F:methyltransferase activity"/>
    <property type="evidence" value="ECO:0007669"/>
    <property type="project" value="UniProtKB-KW"/>
</dbReference>
<evidence type="ECO:0000259" key="4">
    <source>
        <dbReference type="Pfam" id="PF13649"/>
    </source>
</evidence>
<dbReference type="InterPro" id="IPR029063">
    <property type="entry name" value="SAM-dependent_MTases_sf"/>
</dbReference>
<dbReference type="SUPFAM" id="SSF53335">
    <property type="entry name" value="S-adenosyl-L-methionine-dependent methyltransferases"/>
    <property type="match status" value="1"/>
</dbReference>
<keyword evidence="2" id="KW-0808">Transferase</keyword>
<dbReference type="InterPro" id="IPR023576">
    <property type="entry name" value="UbiE/COQ5_MeTrFase_CS"/>
</dbReference>
<reference evidence="5 6" key="1">
    <citation type="submission" date="2020-03" db="EMBL/GenBank/DDBJ databases">
        <title>Genomic Encyclopedia of Type Strains, Phase IV (KMG-IV): sequencing the most valuable type-strain genomes for metagenomic binning, comparative biology and taxonomic classification.</title>
        <authorList>
            <person name="Goeker M."/>
        </authorList>
    </citation>
    <scope>NUCLEOTIDE SEQUENCE [LARGE SCALE GENOMIC DNA]</scope>
    <source>
        <strain evidence="5 6">DSM 19867</strain>
    </source>
</reference>
<proteinExistence type="predicted"/>
<evidence type="ECO:0000256" key="3">
    <source>
        <dbReference type="ARBA" id="ARBA00022691"/>
    </source>
</evidence>
<dbReference type="NCBIfam" id="NF038261">
    <property type="entry name" value="rhodoquin_RquA"/>
    <property type="match status" value="1"/>
</dbReference>
<keyword evidence="5" id="KW-0830">Ubiquinone</keyword>
<organism evidence="5 6">
    <name type="scientific">Rhizomicrobium palustre</name>
    <dbReference type="NCBI Taxonomy" id="189966"/>
    <lineage>
        <taxon>Bacteria</taxon>
        <taxon>Pseudomonadati</taxon>
        <taxon>Pseudomonadota</taxon>
        <taxon>Alphaproteobacteria</taxon>
        <taxon>Micropepsales</taxon>
        <taxon>Micropepsaceae</taxon>
        <taxon>Rhizomicrobium</taxon>
    </lineage>
</organism>
<sequence>MDRDHSVALPEERTYRHHGAIPAYLKRHYWWAYVHPRAVQVFDRGWLINCILLGNYRRLVREALVEFDGPHFARILQIACVYGDLTPRIAQAAAEFMGSVDVVDVLAIQLRNLKWKLPARLPTKLMRMDSEALELAGEQYDSVLLFFLLHEQPEAVRQKTMKEALRVLKPGGKLIIVDYGKPYRWNPLRYLLAPFLALLEPFALSLMAEPLERRLPDGMAVTQHSYFGGLYQKVVARKPR</sequence>
<dbReference type="Gene3D" id="3.40.50.150">
    <property type="entry name" value="Vaccinia Virus protein VP39"/>
    <property type="match status" value="1"/>
</dbReference>
<feature type="domain" description="Methyltransferase" evidence="4">
    <location>
        <begin position="75"/>
        <end position="172"/>
    </location>
</feature>
<protein>
    <submittedName>
        <fullName evidence="5">Ubiquinone/menaquinone biosynthesis C-methylase UbiE</fullName>
    </submittedName>
</protein>
<dbReference type="RefSeq" id="WP_167082126.1">
    <property type="nucleotide sequence ID" value="NZ_BAAADC010000001.1"/>
</dbReference>
<comment type="caution">
    <text evidence="5">The sequence shown here is derived from an EMBL/GenBank/DDBJ whole genome shotgun (WGS) entry which is preliminary data.</text>
</comment>
<evidence type="ECO:0000256" key="2">
    <source>
        <dbReference type="ARBA" id="ARBA00022679"/>
    </source>
</evidence>
<dbReference type="Proteomes" id="UP000570514">
    <property type="component" value="Unassembled WGS sequence"/>
</dbReference>
<evidence type="ECO:0000313" key="6">
    <source>
        <dbReference type="Proteomes" id="UP000570514"/>
    </source>
</evidence>
<dbReference type="InterPro" id="IPR041698">
    <property type="entry name" value="Methyltransf_25"/>
</dbReference>
<accession>A0A846MYF8</accession>
<dbReference type="Pfam" id="PF13649">
    <property type="entry name" value="Methyltransf_25"/>
    <property type="match status" value="1"/>
</dbReference>
<gene>
    <name evidence="5" type="ORF">FHS83_001348</name>
</gene>